<keyword evidence="2" id="KW-1185">Reference proteome</keyword>
<protein>
    <submittedName>
        <fullName evidence="1">Uncharacterized protein</fullName>
    </submittedName>
</protein>
<sequence length="82" mass="9375">MNYETKENIAKVIIGSLGKVELTQKQWEEIQEIHRNMISPRIIVRSKGNEFKYVAGSPALKTTVNVLLNSGEEFEVVKERVD</sequence>
<dbReference type="EMBL" id="OK499973">
    <property type="protein sequence ID" value="UGO48716.1"/>
    <property type="molecule type" value="Genomic_DNA"/>
</dbReference>
<gene>
    <name evidence="1" type="ORF">ELISACORREA_55</name>
</gene>
<proteinExistence type="predicted"/>
<reference evidence="1 2" key="1">
    <citation type="submission" date="2021-10" db="EMBL/GenBank/DDBJ databases">
        <authorList>
            <person name="Correa E.C."/>
            <person name="Carson S.C."/>
            <person name="Rodriguez A.R."/>
            <person name="Thompson D.W."/>
            <person name="Grose J.H."/>
        </authorList>
    </citation>
    <scope>NUCLEOTIDE SEQUENCE [LARGE SCALE GENOMIC DNA]</scope>
</reference>
<accession>A0AAE8YRJ1</accession>
<evidence type="ECO:0000313" key="2">
    <source>
        <dbReference type="Proteomes" id="UP000827802"/>
    </source>
</evidence>
<name>A0AAE8YRJ1_9CAUD</name>
<evidence type="ECO:0000313" key="1">
    <source>
        <dbReference type="EMBL" id="UGO48716.1"/>
    </source>
</evidence>
<organism evidence="1 2">
    <name type="scientific">Citrobacter phage vB_CfrD_ElisaCorrea</name>
    <dbReference type="NCBI Taxonomy" id="2894791"/>
    <lineage>
        <taxon>Viruses</taxon>
        <taxon>Duplodnaviria</taxon>
        <taxon>Heunggongvirae</taxon>
        <taxon>Uroviricota</taxon>
        <taxon>Caudoviricetes</taxon>
        <taxon>Drexlerviridae</taxon>
        <taxon>Tempevirinae</taxon>
        <taxon>Tlsvirus</taxon>
        <taxon>Tlsvirus ecorrea</taxon>
    </lineage>
</organism>
<dbReference type="Proteomes" id="UP000827802">
    <property type="component" value="Segment"/>
</dbReference>